<evidence type="ECO:0000313" key="9">
    <source>
        <dbReference type="Proteomes" id="UP000315389"/>
    </source>
</evidence>
<evidence type="ECO:0000256" key="2">
    <source>
        <dbReference type="ARBA" id="ARBA00012595"/>
    </source>
</evidence>
<dbReference type="Proteomes" id="UP000315389">
    <property type="component" value="Unassembled WGS sequence"/>
</dbReference>
<dbReference type="NCBIfam" id="TIGR04226">
    <property type="entry name" value="RrgB_K2N_iso_D2"/>
    <property type="match status" value="1"/>
</dbReference>
<dbReference type="RefSeq" id="WP_170222550.1">
    <property type="nucleotide sequence ID" value="NZ_BAAASV010000002.1"/>
</dbReference>
<keyword evidence="5" id="KW-0732">Signal</keyword>
<dbReference type="InterPro" id="IPR013784">
    <property type="entry name" value="Carb-bd-like_fold"/>
</dbReference>
<dbReference type="InterPro" id="IPR041033">
    <property type="entry name" value="SpaA_PFL_dom_1"/>
</dbReference>
<dbReference type="InterPro" id="IPR026466">
    <property type="entry name" value="Fim_isopep_form_D2_dom"/>
</dbReference>
<gene>
    <name evidence="8" type="ORF">FB461_0313</name>
</gene>
<evidence type="ECO:0000259" key="7">
    <source>
        <dbReference type="Pfam" id="PF17802"/>
    </source>
</evidence>
<organism evidence="8 9">
    <name type="scientific">Rarobacter faecitabidus</name>
    <dbReference type="NCBI Taxonomy" id="13243"/>
    <lineage>
        <taxon>Bacteria</taxon>
        <taxon>Bacillati</taxon>
        <taxon>Actinomycetota</taxon>
        <taxon>Actinomycetes</taxon>
        <taxon>Micrococcales</taxon>
        <taxon>Rarobacteraceae</taxon>
        <taxon>Rarobacter</taxon>
    </lineage>
</organism>
<dbReference type="NCBIfam" id="NF033902">
    <property type="entry name" value="iso_D2_wall_anc"/>
    <property type="match status" value="1"/>
</dbReference>
<evidence type="ECO:0000313" key="8">
    <source>
        <dbReference type="EMBL" id="TQL63834.1"/>
    </source>
</evidence>
<dbReference type="EC" id="3.2.1.1" evidence="2"/>
<keyword evidence="4" id="KW-0472">Membrane</keyword>
<dbReference type="Gene3D" id="2.60.40.740">
    <property type="match status" value="1"/>
</dbReference>
<keyword evidence="4" id="KW-1133">Transmembrane helix</keyword>
<dbReference type="InterPro" id="IPR013783">
    <property type="entry name" value="Ig-like_fold"/>
</dbReference>
<dbReference type="InterPro" id="IPR048052">
    <property type="entry name" value="FM1-like"/>
</dbReference>
<evidence type="ECO:0000256" key="3">
    <source>
        <dbReference type="ARBA" id="ARBA00030238"/>
    </source>
</evidence>
<dbReference type="GO" id="GO:0004556">
    <property type="term" value="F:alpha-amylase activity"/>
    <property type="evidence" value="ECO:0007669"/>
    <property type="project" value="UniProtKB-EC"/>
</dbReference>
<sequence length="506" mass="51583">MNIATKRRWQRIAAAVTAALLATAGALAAAQPAGAATPVDIDTARNGNSSIIVHKHAQPATPGAPASGEAQTVTAPALEDVEFSVWKLNGIDLTTPAGWATFQQVQAQIGSLAVNGSITAPTSVTVGTAGTFTVTQSGSTQETNASGQASFTGLDLGIYLVLEGADNGGNGIVTPHKPFLVSVPTAKASDSSWLYDVHVYPKNAVTGVSKSSNLGTSGALAAAGDVVEWTITADVPYLTTDPLSVFRLIDTPGAGQTYLSTESVTVTSAAAANVPVTSGTDYNVTGTGPVQLDFTGAGRTVLTSSAQGGTVTWVVRTRVTAIPSNGVISNNVALYVNDTSTEVSNDAENATFGQLRIFKYANSNGSPIGLRNAVFHLFRDSGLTDRVSIAGTPWVGTSGPDGSITIDALKPGTYYLSEITAPNGYVPITAPIAVTVVNGQTATIGDRTVAVNNYLPVENTQRSGWNLPLTGGSGTALLILIGTGLVLVAGGAALVNNRRRSKSAAA</sequence>
<feature type="domain" description="Gram-positive pilin subunit D1 N-terminal" evidence="6">
    <location>
        <begin position="48"/>
        <end position="203"/>
    </location>
</feature>
<dbReference type="AlphaFoldDB" id="A0A542ZU00"/>
<reference evidence="8 9" key="1">
    <citation type="submission" date="2019-06" db="EMBL/GenBank/DDBJ databases">
        <title>Sequencing the genomes of 1000 actinobacteria strains.</title>
        <authorList>
            <person name="Klenk H.-P."/>
        </authorList>
    </citation>
    <scope>NUCLEOTIDE SEQUENCE [LARGE SCALE GENOMIC DNA]</scope>
    <source>
        <strain evidence="8 9">DSM 4813</strain>
    </source>
</reference>
<evidence type="ECO:0000256" key="4">
    <source>
        <dbReference type="SAM" id="Phobius"/>
    </source>
</evidence>
<comment type="catalytic activity">
    <reaction evidence="1">
        <text>Endohydrolysis of (1-&gt;4)-alpha-D-glucosidic linkages in polysaccharides containing three or more (1-&gt;4)-alpha-linked D-glucose units.</text>
        <dbReference type="EC" id="3.2.1.1"/>
    </reaction>
</comment>
<name>A0A542ZU00_RARFA</name>
<feature type="chain" id="PRO_5038401820" description="alpha-amylase" evidence="5">
    <location>
        <begin position="29"/>
        <end position="506"/>
    </location>
</feature>
<feature type="signal peptide" evidence="5">
    <location>
        <begin position="1"/>
        <end position="28"/>
    </location>
</feature>
<accession>A0A542ZU00</accession>
<dbReference type="InterPro" id="IPR032364">
    <property type="entry name" value="GramPos_pilinD1_N"/>
</dbReference>
<dbReference type="EMBL" id="VFOS01000001">
    <property type="protein sequence ID" value="TQL63834.1"/>
    <property type="molecule type" value="Genomic_DNA"/>
</dbReference>
<keyword evidence="4" id="KW-0812">Transmembrane</keyword>
<feature type="domain" description="SpaA-like prealbumin fold" evidence="7">
    <location>
        <begin position="355"/>
        <end position="443"/>
    </location>
</feature>
<dbReference type="SUPFAM" id="SSF49452">
    <property type="entry name" value="Starch-binding domain-like"/>
    <property type="match status" value="1"/>
</dbReference>
<dbReference type="NCBIfam" id="TIGR01167">
    <property type="entry name" value="LPXTG_anchor"/>
    <property type="match status" value="1"/>
</dbReference>
<dbReference type="GO" id="GO:0005975">
    <property type="term" value="P:carbohydrate metabolic process"/>
    <property type="evidence" value="ECO:0007669"/>
    <property type="project" value="UniProtKB-ARBA"/>
</dbReference>
<feature type="transmembrane region" description="Helical" evidence="4">
    <location>
        <begin position="476"/>
        <end position="495"/>
    </location>
</feature>
<dbReference type="GO" id="GO:0030246">
    <property type="term" value="F:carbohydrate binding"/>
    <property type="evidence" value="ECO:0007669"/>
    <property type="project" value="InterPro"/>
</dbReference>
<evidence type="ECO:0000256" key="1">
    <source>
        <dbReference type="ARBA" id="ARBA00000548"/>
    </source>
</evidence>
<protein>
    <recommendedName>
        <fullName evidence="2">alpha-amylase</fullName>
        <ecNumber evidence="2">3.2.1.1</ecNumber>
    </recommendedName>
    <alternativeName>
        <fullName evidence="3">1,4-alpha-D-glucan glucanohydrolase</fullName>
    </alternativeName>
</protein>
<proteinExistence type="predicted"/>
<evidence type="ECO:0000259" key="6">
    <source>
        <dbReference type="Pfam" id="PF16555"/>
    </source>
</evidence>
<dbReference type="Gene3D" id="2.60.40.10">
    <property type="entry name" value="Immunoglobulins"/>
    <property type="match status" value="2"/>
</dbReference>
<dbReference type="Pfam" id="PF16555">
    <property type="entry name" value="GramPos_pilinD1"/>
    <property type="match status" value="1"/>
</dbReference>
<evidence type="ECO:0000256" key="5">
    <source>
        <dbReference type="SAM" id="SignalP"/>
    </source>
</evidence>
<keyword evidence="9" id="KW-1185">Reference proteome</keyword>
<comment type="caution">
    <text evidence="8">The sequence shown here is derived from an EMBL/GenBank/DDBJ whole genome shotgun (WGS) entry which is preliminary data.</text>
</comment>
<dbReference type="Pfam" id="PF17802">
    <property type="entry name" value="SpaA"/>
    <property type="match status" value="1"/>
</dbReference>